<evidence type="ECO:0000313" key="2">
    <source>
        <dbReference type="EMBL" id="EYF01482.1"/>
    </source>
</evidence>
<evidence type="ECO:0000313" key="3">
    <source>
        <dbReference type="Proteomes" id="UP000019678"/>
    </source>
</evidence>
<feature type="region of interest" description="Disordered" evidence="1">
    <location>
        <begin position="349"/>
        <end position="378"/>
    </location>
</feature>
<dbReference type="eggNOG" id="COG2931">
    <property type="taxonomic scope" value="Bacteria"/>
</dbReference>
<feature type="compositionally biased region" description="Gly residues" evidence="1">
    <location>
        <begin position="284"/>
        <end position="296"/>
    </location>
</feature>
<feature type="compositionally biased region" description="Low complexity" evidence="1">
    <location>
        <begin position="164"/>
        <end position="179"/>
    </location>
</feature>
<dbReference type="EMBL" id="ASRX01000079">
    <property type="protein sequence ID" value="EYF01482.1"/>
    <property type="molecule type" value="Genomic_DNA"/>
</dbReference>
<protein>
    <submittedName>
        <fullName evidence="2">EBNA-1 protein</fullName>
    </submittedName>
</protein>
<gene>
    <name evidence="2" type="ORF">CAP_8043</name>
</gene>
<accession>A0A017SXJ8</accession>
<feature type="region of interest" description="Disordered" evidence="1">
    <location>
        <begin position="155"/>
        <end position="179"/>
    </location>
</feature>
<reference evidence="2 3" key="1">
    <citation type="submission" date="2013-05" db="EMBL/GenBank/DDBJ databases">
        <title>Genome assembly of Chondromyces apiculatus DSM 436.</title>
        <authorList>
            <person name="Sharma G."/>
            <person name="Khatri I."/>
            <person name="Kaur C."/>
            <person name="Mayilraj S."/>
            <person name="Subramanian S."/>
        </authorList>
    </citation>
    <scope>NUCLEOTIDE SEQUENCE [LARGE SCALE GENOMIC DNA]</scope>
    <source>
        <strain evidence="2 3">DSM 436</strain>
    </source>
</reference>
<name>A0A017SXJ8_9BACT</name>
<sequence length="462" mass="42170">MPSCDPAVGGIRADCPGIFVSSSLGDDGHAGTRDAPLRTMAVAIQVARSGPQRLYACAETFAEAVSLPAGLEVWGGLDCTRSWAYVGEDAKTAIVPVPGLIPLRVVAGSGRATIADVRAEAASAVQAGGSSIAVLVETSAAADILRSDLRAGDGAHGVKGNSGGSVSASAGAPGAPGAPACSATTVSGGAGALSVCHGYTSAGGTGGIGGVDVGGPGTRGTPEPYMNPAGDGLGGAGWSTGMSCGHGMFGADGDPGAHGQGAVHTWGISELGWSGPAGEDGSAGRPGQGGGGGGGARAGAPFCGAALGGASGGGGGAGGCGGAGGKAGGAGGASLGVLTLGGDVTLRATSISTGRGGDGGDGGPGQEGGPGGIGGVAGARVNGSPLGCGGGSGGAGGKGGHGGGGAGGPSLGILFPFGASPLQDAAIRTGEAGKGGLGGEPSVPGSAGEDGVRADTLGVPPR</sequence>
<comment type="caution">
    <text evidence="2">The sequence shown here is derived from an EMBL/GenBank/DDBJ whole genome shotgun (WGS) entry which is preliminary data.</text>
</comment>
<keyword evidence="3" id="KW-1185">Reference proteome</keyword>
<feature type="region of interest" description="Disordered" evidence="1">
    <location>
        <begin position="425"/>
        <end position="462"/>
    </location>
</feature>
<evidence type="ECO:0000256" key="1">
    <source>
        <dbReference type="SAM" id="MobiDB-lite"/>
    </source>
</evidence>
<dbReference type="Proteomes" id="UP000019678">
    <property type="component" value="Unassembled WGS sequence"/>
</dbReference>
<feature type="compositionally biased region" description="Gly residues" evidence="1">
    <location>
        <begin position="354"/>
        <end position="377"/>
    </location>
</feature>
<organism evidence="2 3">
    <name type="scientific">Chondromyces apiculatus DSM 436</name>
    <dbReference type="NCBI Taxonomy" id="1192034"/>
    <lineage>
        <taxon>Bacteria</taxon>
        <taxon>Pseudomonadati</taxon>
        <taxon>Myxococcota</taxon>
        <taxon>Polyangia</taxon>
        <taxon>Polyangiales</taxon>
        <taxon>Polyangiaceae</taxon>
        <taxon>Chondromyces</taxon>
    </lineage>
</organism>
<dbReference type="AlphaFoldDB" id="A0A017SXJ8"/>
<dbReference type="STRING" id="1192034.CAP_8043"/>
<dbReference type="OrthoDB" id="5522089at2"/>
<feature type="region of interest" description="Disordered" evidence="1">
    <location>
        <begin position="274"/>
        <end position="296"/>
    </location>
</feature>
<proteinExistence type="predicted"/>